<dbReference type="HAMAP" id="MF_00910">
    <property type="entry name" value="FtsL"/>
    <property type="match status" value="1"/>
</dbReference>
<keyword evidence="6 8" id="KW-0472">Membrane</keyword>
<keyword evidence="3 8" id="KW-0132">Cell division</keyword>
<evidence type="ECO:0000313" key="10">
    <source>
        <dbReference type="EMBL" id="OYV74848.1"/>
    </source>
</evidence>
<keyword evidence="2 8" id="KW-1003">Cell membrane</keyword>
<dbReference type="GO" id="GO:0032153">
    <property type="term" value="C:cell division site"/>
    <property type="evidence" value="ECO:0007669"/>
    <property type="project" value="UniProtKB-UniRule"/>
</dbReference>
<name>A0A257SNM4_9PROT</name>
<evidence type="ECO:0000256" key="9">
    <source>
        <dbReference type="NCBIfam" id="TIGR02209"/>
    </source>
</evidence>
<dbReference type="AlphaFoldDB" id="A0A257SNM4"/>
<evidence type="ECO:0000256" key="6">
    <source>
        <dbReference type="ARBA" id="ARBA00023136"/>
    </source>
</evidence>
<evidence type="ECO:0000313" key="11">
    <source>
        <dbReference type="Proteomes" id="UP000216779"/>
    </source>
</evidence>
<gene>
    <name evidence="8" type="primary">ftsL</name>
    <name evidence="10" type="ORF">B7Z70_11435</name>
</gene>
<comment type="function">
    <text evidence="8">Essential cell division protein.</text>
</comment>
<dbReference type="GO" id="GO:0005886">
    <property type="term" value="C:plasma membrane"/>
    <property type="evidence" value="ECO:0007669"/>
    <property type="project" value="UniProtKB-SubCell"/>
</dbReference>
<evidence type="ECO:0000256" key="4">
    <source>
        <dbReference type="ARBA" id="ARBA00022692"/>
    </source>
</evidence>
<dbReference type="NCBIfam" id="TIGR02209">
    <property type="entry name" value="ftsL_broad"/>
    <property type="match status" value="1"/>
</dbReference>
<accession>A0A257SNM4</accession>
<keyword evidence="7 8" id="KW-0131">Cell cycle</keyword>
<dbReference type="EMBL" id="NCBC01000515">
    <property type="protein sequence ID" value="OYV74848.1"/>
    <property type="molecule type" value="Genomic_DNA"/>
</dbReference>
<dbReference type="InterPro" id="IPR011922">
    <property type="entry name" value="Cell_div_FtsL"/>
</dbReference>
<evidence type="ECO:0000256" key="2">
    <source>
        <dbReference type="ARBA" id="ARBA00022475"/>
    </source>
</evidence>
<comment type="similarity">
    <text evidence="8">Belongs to the FtsL family.</text>
</comment>
<comment type="caution">
    <text evidence="10">The sequence shown here is derived from an EMBL/GenBank/DDBJ whole genome shotgun (WGS) entry which is preliminary data.</text>
</comment>
<dbReference type="Proteomes" id="UP000216779">
    <property type="component" value="Unassembled WGS sequence"/>
</dbReference>
<evidence type="ECO:0000256" key="5">
    <source>
        <dbReference type="ARBA" id="ARBA00022989"/>
    </source>
</evidence>
<dbReference type="PANTHER" id="PTHR37479">
    <property type="entry name" value="CELL DIVISION PROTEIN FTSL"/>
    <property type="match status" value="1"/>
</dbReference>
<evidence type="ECO:0000256" key="3">
    <source>
        <dbReference type="ARBA" id="ARBA00022618"/>
    </source>
</evidence>
<proteinExistence type="inferred from homology"/>
<evidence type="ECO:0000256" key="1">
    <source>
        <dbReference type="ARBA" id="ARBA00004401"/>
    </source>
</evidence>
<dbReference type="Pfam" id="PF04999">
    <property type="entry name" value="FtsL"/>
    <property type="match status" value="1"/>
</dbReference>
<sequence length="87" mass="9572">MRSTTIVLALLILTTLVGIVAAREGTRSLFIALQQAQSERFALDNRWGQLQLEQATLASNARVGDIARQRLGLEVPKNSQIIMVKTP</sequence>
<keyword evidence="8" id="KW-0997">Cell inner membrane</keyword>
<evidence type="ECO:0000256" key="8">
    <source>
        <dbReference type="HAMAP-Rule" id="MF_00910"/>
    </source>
</evidence>
<dbReference type="PANTHER" id="PTHR37479:SF1">
    <property type="entry name" value="CELL DIVISION PROTEIN FTSL"/>
    <property type="match status" value="1"/>
</dbReference>
<dbReference type="GO" id="GO:0043093">
    <property type="term" value="P:FtsZ-dependent cytokinesis"/>
    <property type="evidence" value="ECO:0007669"/>
    <property type="project" value="UniProtKB-UniRule"/>
</dbReference>
<keyword evidence="5 8" id="KW-1133">Transmembrane helix</keyword>
<keyword evidence="4 8" id="KW-0812">Transmembrane</keyword>
<protein>
    <recommendedName>
        <fullName evidence="8 9">Cell division protein FtsL</fullName>
    </recommendedName>
</protein>
<organism evidence="10 11">
    <name type="scientific">Acidithiobacillus ferrivorans</name>
    <dbReference type="NCBI Taxonomy" id="160808"/>
    <lineage>
        <taxon>Bacteria</taxon>
        <taxon>Pseudomonadati</taxon>
        <taxon>Pseudomonadota</taxon>
        <taxon>Acidithiobacillia</taxon>
        <taxon>Acidithiobacillales</taxon>
        <taxon>Acidithiobacillaceae</taxon>
        <taxon>Acidithiobacillus</taxon>
    </lineage>
</organism>
<reference evidence="10 11" key="1">
    <citation type="submission" date="2017-03" db="EMBL/GenBank/DDBJ databases">
        <title>Lifting the veil on microbial sulfur biogeochemistry in mining wastewaters.</title>
        <authorList>
            <person name="Kantor R.S."/>
            <person name="Colenbrander Nelson T."/>
            <person name="Marshall S."/>
            <person name="Bennett D."/>
            <person name="Apte S."/>
            <person name="Camacho D."/>
            <person name="Thomas B.C."/>
            <person name="Warren L.A."/>
            <person name="Banfield J.F."/>
        </authorList>
    </citation>
    <scope>NUCLEOTIDE SEQUENCE [LARGE SCALE GENOMIC DNA]</scope>
    <source>
        <strain evidence="10">21-59-9</strain>
    </source>
</reference>
<comment type="subcellular location">
    <subcellularLocation>
        <location evidence="8">Cell inner membrane</location>
        <topology evidence="8">Single-pass type II membrane protein</topology>
    </subcellularLocation>
    <subcellularLocation>
        <location evidence="1">Cell membrane</location>
        <topology evidence="1">Single-pass type II membrane protein</topology>
    </subcellularLocation>
    <text evidence="8">Localizes to the division septum where it forms a ring structure.</text>
</comment>
<evidence type="ECO:0000256" key="7">
    <source>
        <dbReference type="ARBA" id="ARBA00023306"/>
    </source>
</evidence>